<accession>A0A0G0YM74</accession>
<protein>
    <submittedName>
        <fullName evidence="1">Uncharacterized protein</fullName>
    </submittedName>
</protein>
<reference evidence="1 2" key="1">
    <citation type="journal article" date="2015" name="Nature">
        <title>rRNA introns, odd ribosomes, and small enigmatic genomes across a large radiation of phyla.</title>
        <authorList>
            <person name="Brown C.T."/>
            <person name="Hug L.A."/>
            <person name="Thomas B.C."/>
            <person name="Sharon I."/>
            <person name="Castelle C.J."/>
            <person name="Singh A."/>
            <person name="Wilkins M.J."/>
            <person name="Williams K.H."/>
            <person name="Banfield J.F."/>
        </authorList>
    </citation>
    <scope>NUCLEOTIDE SEQUENCE [LARGE SCALE GENOMIC DNA]</scope>
</reference>
<dbReference type="AlphaFoldDB" id="A0A0G0YM74"/>
<proteinExistence type="predicted"/>
<name>A0A0G0YM74_UNCKA</name>
<evidence type="ECO:0000313" key="2">
    <source>
        <dbReference type="Proteomes" id="UP000033847"/>
    </source>
</evidence>
<gene>
    <name evidence="1" type="ORF">UV00_C0012G0008</name>
</gene>
<dbReference type="EMBL" id="LCCU01000012">
    <property type="protein sequence ID" value="KKS37709.1"/>
    <property type="molecule type" value="Genomic_DNA"/>
</dbReference>
<comment type="caution">
    <text evidence="1">The sequence shown here is derived from an EMBL/GenBank/DDBJ whole genome shotgun (WGS) entry which is preliminary data.</text>
</comment>
<evidence type="ECO:0000313" key="1">
    <source>
        <dbReference type="EMBL" id="KKS37709.1"/>
    </source>
</evidence>
<sequence length="125" mass="13691">MNKKIIMLGAAGLVLGGFLLSSEKALAYRGDPSVQGPNYSEERHAAMTQAFENNDYNAWKELMQGKGRVTQVINEQNFARFSEAHRLALEGRTDEAQVIREELGLGLQNGSGQGMGGGYGRNMNR</sequence>
<dbReference type="Proteomes" id="UP000033847">
    <property type="component" value="Unassembled WGS sequence"/>
</dbReference>
<organism evidence="1 2">
    <name type="scientific">candidate division WWE3 bacterium GW2011_GWF1_42_14</name>
    <dbReference type="NCBI Taxonomy" id="1619138"/>
    <lineage>
        <taxon>Bacteria</taxon>
        <taxon>Katanobacteria</taxon>
    </lineage>
</organism>